<reference evidence="1 2" key="1">
    <citation type="submission" date="2021-06" db="EMBL/GenBank/DDBJ databases">
        <title>Caerostris extrusa draft genome.</title>
        <authorList>
            <person name="Kono N."/>
            <person name="Arakawa K."/>
        </authorList>
    </citation>
    <scope>NUCLEOTIDE SEQUENCE [LARGE SCALE GENOMIC DNA]</scope>
</reference>
<comment type="caution">
    <text evidence="1">The sequence shown here is derived from an EMBL/GenBank/DDBJ whole genome shotgun (WGS) entry which is preliminary data.</text>
</comment>
<evidence type="ECO:0000313" key="1">
    <source>
        <dbReference type="EMBL" id="GIY13780.1"/>
    </source>
</evidence>
<dbReference type="AlphaFoldDB" id="A0AAV4QWZ7"/>
<dbReference type="Proteomes" id="UP001054945">
    <property type="component" value="Unassembled WGS sequence"/>
</dbReference>
<keyword evidence="2" id="KW-1185">Reference proteome</keyword>
<proteinExistence type="predicted"/>
<evidence type="ECO:0000313" key="2">
    <source>
        <dbReference type="Proteomes" id="UP001054945"/>
    </source>
</evidence>
<protein>
    <submittedName>
        <fullName evidence="1">Uncharacterized protein</fullName>
    </submittedName>
</protein>
<organism evidence="1 2">
    <name type="scientific">Caerostris extrusa</name>
    <name type="common">Bark spider</name>
    <name type="synonym">Caerostris bankana</name>
    <dbReference type="NCBI Taxonomy" id="172846"/>
    <lineage>
        <taxon>Eukaryota</taxon>
        <taxon>Metazoa</taxon>
        <taxon>Ecdysozoa</taxon>
        <taxon>Arthropoda</taxon>
        <taxon>Chelicerata</taxon>
        <taxon>Arachnida</taxon>
        <taxon>Araneae</taxon>
        <taxon>Araneomorphae</taxon>
        <taxon>Entelegynae</taxon>
        <taxon>Araneoidea</taxon>
        <taxon>Araneidae</taxon>
        <taxon>Caerostris</taxon>
    </lineage>
</organism>
<name>A0AAV4QWZ7_CAEEX</name>
<dbReference type="EMBL" id="BPLR01007001">
    <property type="protein sequence ID" value="GIY13780.1"/>
    <property type="molecule type" value="Genomic_DNA"/>
</dbReference>
<gene>
    <name evidence="1" type="ORF">CEXT_42731</name>
</gene>
<accession>A0AAV4QWZ7</accession>
<sequence length="173" mass="20123">MLRRFHWNTKPEPITHLLISRKLISFPKDQSKSEVWSGASEKDNGHLIPAETEQQRKGGSVNYPVKLVLPHTSTRHSSSPSRLVVTLSMRRSSECLTATRESFIIRKSHRKVMRIAQQPQLFWKSHTTLTAIILQFKSLQFFSWLGNLRMSYCPTFEQMSLVDYCLFLETILM</sequence>